<evidence type="ECO:0000256" key="3">
    <source>
        <dbReference type="ARBA" id="ARBA00022692"/>
    </source>
</evidence>
<protein>
    <submittedName>
        <fullName evidence="7">Ribonuclease BN</fullName>
    </submittedName>
</protein>
<keyword evidence="2" id="KW-1003">Cell membrane</keyword>
<comment type="caution">
    <text evidence="7">The sequence shown here is derived from an EMBL/GenBank/DDBJ whole genome shotgun (WGS) entry which is preliminary data.</text>
</comment>
<evidence type="ECO:0000313" key="7">
    <source>
        <dbReference type="EMBL" id="PKR80772.1"/>
    </source>
</evidence>
<dbReference type="PANTHER" id="PTHR30213:SF1">
    <property type="entry name" value="INNER MEMBRANE PROTEIN YHJD"/>
    <property type="match status" value="1"/>
</dbReference>
<dbReference type="AlphaFoldDB" id="A0A2I0R2G6"/>
<keyword evidence="8" id="KW-1185">Reference proteome</keyword>
<keyword evidence="3 6" id="KW-0812">Transmembrane</keyword>
<evidence type="ECO:0000256" key="1">
    <source>
        <dbReference type="ARBA" id="ARBA00004651"/>
    </source>
</evidence>
<dbReference type="EMBL" id="PJNI01000008">
    <property type="protein sequence ID" value="PKR80772.1"/>
    <property type="molecule type" value="Genomic_DNA"/>
</dbReference>
<dbReference type="Proteomes" id="UP000236654">
    <property type="component" value="Unassembled WGS sequence"/>
</dbReference>
<dbReference type="PANTHER" id="PTHR30213">
    <property type="entry name" value="INNER MEMBRANE PROTEIN YHJD"/>
    <property type="match status" value="1"/>
</dbReference>
<reference evidence="7 8" key="1">
    <citation type="submission" date="2017-12" db="EMBL/GenBank/DDBJ databases">
        <title>The draft genome sequence of Brumimicrobium saltpan LHR20.</title>
        <authorList>
            <person name="Do Z.-J."/>
            <person name="Luo H.-R."/>
        </authorList>
    </citation>
    <scope>NUCLEOTIDE SEQUENCE [LARGE SCALE GENOMIC DNA]</scope>
    <source>
        <strain evidence="7 8">LHR20</strain>
    </source>
</reference>
<feature type="transmembrane region" description="Helical" evidence="6">
    <location>
        <begin position="167"/>
        <end position="191"/>
    </location>
</feature>
<feature type="transmembrane region" description="Helical" evidence="6">
    <location>
        <begin position="281"/>
        <end position="302"/>
    </location>
</feature>
<dbReference type="RefSeq" id="WP_101334554.1">
    <property type="nucleotide sequence ID" value="NZ_PJNI01000008.1"/>
</dbReference>
<feature type="transmembrane region" description="Helical" evidence="6">
    <location>
        <begin position="249"/>
        <end position="269"/>
    </location>
</feature>
<dbReference type="Pfam" id="PF03631">
    <property type="entry name" value="Virul_fac_BrkB"/>
    <property type="match status" value="1"/>
</dbReference>
<evidence type="ECO:0000256" key="2">
    <source>
        <dbReference type="ARBA" id="ARBA00022475"/>
    </source>
</evidence>
<sequence>MKIKIFYKTIPSAKSFSFIFNGRRKINTMIHKIKKLLNPIIDVVKTIIDGVSSHSLMTFAAAIGFYTIFSLPGLMVTIIVVAGFFLGKDAASGELTTQLGEFIGPEIANSISDIIMQVNVGGDGVLQTVIGVGTLVFSATTVFMCLQQGLNRIWDVVAQPKRGFVKFLINRVLSLGMIVGMGFILIVSLISDTLLELFFNEIQKLIGENTGVLLTIVSTVVSFAIIFVIIAMIFKFLPDVKLRWKDVGMASLITAGLFVLGKYAIQMYLSNSTFSQTYQAAGSVIVLLIWVYYSTVVILIGAEITRAIMIYKGRPIRPANHAKKISLQEMDYETYKSNLNGD</sequence>
<keyword evidence="4 6" id="KW-1133">Transmembrane helix</keyword>
<comment type="subcellular location">
    <subcellularLocation>
        <location evidence="1">Cell membrane</location>
        <topology evidence="1">Multi-pass membrane protein</topology>
    </subcellularLocation>
</comment>
<evidence type="ECO:0000313" key="8">
    <source>
        <dbReference type="Proteomes" id="UP000236654"/>
    </source>
</evidence>
<feature type="transmembrane region" description="Helical" evidence="6">
    <location>
        <begin position="63"/>
        <end position="86"/>
    </location>
</feature>
<evidence type="ECO:0000256" key="5">
    <source>
        <dbReference type="ARBA" id="ARBA00023136"/>
    </source>
</evidence>
<dbReference type="NCBIfam" id="TIGR00765">
    <property type="entry name" value="yihY_not_rbn"/>
    <property type="match status" value="1"/>
</dbReference>
<dbReference type="InterPro" id="IPR017039">
    <property type="entry name" value="Virul_fac_BrkB"/>
</dbReference>
<evidence type="ECO:0000256" key="4">
    <source>
        <dbReference type="ARBA" id="ARBA00022989"/>
    </source>
</evidence>
<dbReference type="OrthoDB" id="9797028at2"/>
<feature type="transmembrane region" description="Helical" evidence="6">
    <location>
        <begin position="125"/>
        <end position="146"/>
    </location>
</feature>
<evidence type="ECO:0000256" key="6">
    <source>
        <dbReference type="SAM" id="Phobius"/>
    </source>
</evidence>
<proteinExistence type="predicted"/>
<name>A0A2I0R2G6_9FLAO</name>
<dbReference type="GO" id="GO:0005886">
    <property type="term" value="C:plasma membrane"/>
    <property type="evidence" value="ECO:0007669"/>
    <property type="project" value="UniProtKB-SubCell"/>
</dbReference>
<gene>
    <name evidence="7" type="ORF">CW751_08350</name>
</gene>
<organism evidence="7 8">
    <name type="scientific">Brumimicrobium salinarum</name>
    <dbReference type="NCBI Taxonomy" id="2058658"/>
    <lineage>
        <taxon>Bacteria</taxon>
        <taxon>Pseudomonadati</taxon>
        <taxon>Bacteroidota</taxon>
        <taxon>Flavobacteriia</taxon>
        <taxon>Flavobacteriales</taxon>
        <taxon>Crocinitomicaceae</taxon>
        <taxon>Brumimicrobium</taxon>
    </lineage>
</organism>
<feature type="transmembrane region" description="Helical" evidence="6">
    <location>
        <begin position="211"/>
        <end position="237"/>
    </location>
</feature>
<dbReference type="PIRSF" id="PIRSF035875">
    <property type="entry name" value="RNase_BN"/>
    <property type="match status" value="1"/>
</dbReference>
<keyword evidence="5 6" id="KW-0472">Membrane</keyword>
<accession>A0A2I0R2G6</accession>